<keyword evidence="2" id="KW-1185">Reference proteome</keyword>
<gene>
    <name evidence="1" type="ORF">MCOR_11720</name>
</gene>
<name>A0A6J8AV54_MYTCO</name>
<evidence type="ECO:0000313" key="2">
    <source>
        <dbReference type="Proteomes" id="UP000507470"/>
    </source>
</evidence>
<dbReference type="Proteomes" id="UP000507470">
    <property type="component" value="Unassembled WGS sequence"/>
</dbReference>
<dbReference type="EMBL" id="CACVKT020002006">
    <property type="protein sequence ID" value="CAC5374270.1"/>
    <property type="molecule type" value="Genomic_DNA"/>
</dbReference>
<reference evidence="1 2" key="1">
    <citation type="submission" date="2020-06" db="EMBL/GenBank/DDBJ databases">
        <authorList>
            <person name="Li R."/>
            <person name="Bekaert M."/>
        </authorList>
    </citation>
    <scope>NUCLEOTIDE SEQUENCE [LARGE SCALE GENOMIC DNA]</scope>
    <source>
        <strain evidence="2">wild</strain>
    </source>
</reference>
<accession>A0A6J8AV54</accession>
<sequence length="214" mass="25536">MSEYQIHVVSNEHFNGIIFQGPEAEKKIYLYFHDEHFDVITSMPAFLSRSYYCHTCKNGYQHKEEHRCNNICTSCHKLHEKTEEDWIYCSDCNRHFNVETLLREIERVLQSYEQFVLDDSLEIEMTHVELPVGGTRKQGKYVDLERFMKTKQCILTIRNRDDLCCARALVTAKANLDKHENGTVFAKVENFRNTWLRNYILWHMFLCINVELKK</sequence>
<dbReference type="OrthoDB" id="6206966at2759"/>
<organism evidence="1 2">
    <name type="scientific">Mytilus coruscus</name>
    <name type="common">Sea mussel</name>
    <dbReference type="NCBI Taxonomy" id="42192"/>
    <lineage>
        <taxon>Eukaryota</taxon>
        <taxon>Metazoa</taxon>
        <taxon>Spiralia</taxon>
        <taxon>Lophotrochozoa</taxon>
        <taxon>Mollusca</taxon>
        <taxon>Bivalvia</taxon>
        <taxon>Autobranchia</taxon>
        <taxon>Pteriomorphia</taxon>
        <taxon>Mytilida</taxon>
        <taxon>Mytiloidea</taxon>
        <taxon>Mytilidae</taxon>
        <taxon>Mytilinae</taxon>
        <taxon>Mytilus</taxon>
    </lineage>
</organism>
<proteinExistence type="predicted"/>
<protein>
    <submittedName>
        <fullName evidence="1">Uncharacterized protein</fullName>
    </submittedName>
</protein>
<evidence type="ECO:0000313" key="1">
    <source>
        <dbReference type="EMBL" id="CAC5374270.1"/>
    </source>
</evidence>
<dbReference type="AlphaFoldDB" id="A0A6J8AV54"/>